<dbReference type="InterPro" id="IPR012860">
    <property type="entry name" value="Afi1_N"/>
</dbReference>
<protein>
    <submittedName>
        <fullName evidence="4">Arf3-interacting protein</fullName>
    </submittedName>
</protein>
<accession>A0A9Q0LQ40</accession>
<dbReference type="OrthoDB" id="66409at2759"/>
<dbReference type="OMA" id="EYTQHIV"/>
<sequence length="694" mass="80617">MNKENKTKKPKNIEYVLYAEFDALTGPTIRFQYPKECGTNESNLEEWMIPDGMHDRNDDSTTFFLNREGEVTIFENIDDDENSDQFNKDKNNENNNQNKNDHISEVESDEGWKILGDSANCIIFQDEKIKIYSAEKCGDFSNPAQDSFVYDISFHEELNPTPLGELFSCIYDKNLNTIGFKFFDGKEDDEKLFKELLTKFIETQGIMKTQQEIENERLEQLKQEKKLEEEKKLKQEHEKKRKPFLYCTNVCKSKKDPTARRGTRINSMAICSRLQFSPVFKSALVLAVEKTLDFPDDARKIAIELFNAVNAVDLTECPLWTEQQKLLKRILNVSHNEFVTNLEFQSEKIPIHIPLTLLEDEVGEVSLINVLKKFQHNSMHILNGLLTNKKIIFIGHKMKAGDVCGYVLASILMVCPPLRGLIRRIYPYADLKTIDEFIDIPGYVIGVTNQLFASKQAWWDILCDINTGTITINPNLVEEFENSEHQAYDKQFIEKCLTSLENSSEQYIRGSFQEYTTHIVKMALEEEEFNDATSRLSEMKANFKRIQQWRETEMHKTYLSDQEIRKELLIIKSIDVQRLIRRLIIRRDLDGNELFNIYESFIKNITTEEECMEFLSYFPEAKGGLYPLAVNLFHSSEVVRLGTVALLKRLDGIKTGSGLITGLNMFLLLAYERNVRQLTTKLEKFMETIQTKQK</sequence>
<gene>
    <name evidence="4" type="ORF">M0811_06195</name>
</gene>
<evidence type="ECO:0000256" key="2">
    <source>
        <dbReference type="SAM" id="MobiDB-lite"/>
    </source>
</evidence>
<dbReference type="Pfam" id="PF08616">
    <property type="entry name" value="SPA"/>
    <property type="match status" value="1"/>
</dbReference>
<feature type="region of interest" description="Disordered" evidence="2">
    <location>
        <begin position="78"/>
        <end position="103"/>
    </location>
</feature>
<reference evidence="4" key="1">
    <citation type="submission" date="2022-10" db="EMBL/GenBank/DDBJ databases">
        <title>Novel sulphate-reducing endosymbionts in the free-living metamonad Anaeramoeba.</title>
        <authorList>
            <person name="Jerlstrom-Hultqvist J."/>
            <person name="Cepicka I."/>
            <person name="Gallot-Lavallee L."/>
            <person name="Salas-Leiva D."/>
            <person name="Curtis B.A."/>
            <person name="Zahonova K."/>
            <person name="Pipaliya S."/>
            <person name="Dacks J."/>
            <person name="Roger A.J."/>
        </authorList>
    </citation>
    <scope>NUCLEOTIDE SEQUENCE</scope>
    <source>
        <strain evidence="4">BMAN</strain>
    </source>
</reference>
<dbReference type="GO" id="GO:0005886">
    <property type="term" value="C:plasma membrane"/>
    <property type="evidence" value="ECO:0007669"/>
    <property type="project" value="TreeGrafter"/>
</dbReference>
<dbReference type="PANTHER" id="PTHR28245">
    <property type="entry name" value="ARF3-INTERACTING PROTEIN 1"/>
    <property type="match status" value="1"/>
</dbReference>
<evidence type="ECO:0000256" key="1">
    <source>
        <dbReference type="SAM" id="Coils"/>
    </source>
</evidence>
<organism evidence="4 5">
    <name type="scientific">Anaeramoeba ignava</name>
    <name type="common">Anaerobic marine amoeba</name>
    <dbReference type="NCBI Taxonomy" id="1746090"/>
    <lineage>
        <taxon>Eukaryota</taxon>
        <taxon>Metamonada</taxon>
        <taxon>Anaeramoebidae</taxon>
        <taxon>Anaeramoeba</taxon>
    </lineage>
</organism>
<evidence type="ECO:0000313" key="4">
    <source>
        <dbReference type="EMBL" id="KAJ5076615.1"/>
    </source>
</evidence>
<dbReference type="EMBL" id="JAPDFW010000060">
    <property type="protein sequence ID" value="KAJ5076615.1"/>
    <property type="molecule type" value="Genomic_DNA"/>
</dbReference>
<evidence type="ECO:0000259" key="3">
    <source>
        <dbReference type="PROSITE" id="PS50211"/>
    </source>
</evidence>
<dbReference type="InterPro" id="IPR052809">
    <property type="entry name" value="Actin_polarity_regulatory"/>
</dbReference>
<dbReference type="PROSITE" id="PS50211">
    <property type="entry name" value="DENN"/>
    <property type="match status" value="1"/>
</dbReference>
<dbReference type="PANTHER" id="PTHR28245:SF1">
    <property type="entry name" value="ARF3-INTERACTING PROTEIN 1"/>
    <property type="match status" value="1"/>
</dbReference>
<keyword evidence="5" id="KW-1185">Reference proteome</keyword>
<dbReference type="Proteomes" id="UP001149090">
    <property type="component" value="Unassembled WGS sequence"/>
</dbReference>
<dbReference type="AlphaFoldDB" id="A0A9Q0LQ40"/>
<feature type="coiled-coil region" evidence="1">
    <location>
        <begin position="206"/>
        <end position="240"/>
    </location>
</feature>
<feature type="domain" description="UDENN" evidence="3">
    <location>
        <begin position="14"/>
        <end position="594"/>
    </location>
</feature>
<dbReference type="InterPro" id="IPR037516">
    <property type="entry name" value="Tripartite_DENN"/>
</dbReference>
<evidence type="ECO:0000313" key="5">
    <source>
        <dbReference type="Proteomes" id="UP001149090"/>
    </source>
</evidence>
<keyword evidence="1" id="KW-0175">Coiled coil</keyword>
<comment type="caution">
    <text evidence="4">The sequence shown here is derived from an EMBL/GenBank/DDBJ whole genome shotgun (WGS) entry which is preliminary data.</text>
</comment>
<name>A0A9Q0LQ40_ANAIG</name>
<proteinExistence type="predicted"/>
<dbReference type="GO" id="GO:0051666">
    <property type="term" value="P:actin cortical patch localization"/>
    <property type="evidence" value="ECO:0007669"/>
    <property type="project" value="TreeGrafter"/>
</dbReference>
<dbReference type="Pfam" id="PF07792">
    <property type="entry name" value="Afi1"/>
    <property type="match status" value="1"/>
</dbReference>